<gene>
    <name evidence="2" type="ORF">GCM10009092_43040</name>
</gene>
<evidence type="ECO:0008006" key="4">
    <source>
        <dbReference type="Google" id="ProtNLM"/>
    </source>
</evidence>
<dbReference type="Pfam" id="PF13689">
    <property type="entry name" value="DUF4154"/>
    <property type="match status" value="1"/>
</dbReference>
<evidence type="ECO:0000256" key="1">
    <source>
        <dbReference type="SAM" id="SignalP"/>
    </source>
</evidence>
<dbReference type="EMBL" id="BAAAEI010000031">
    <property type="protein sequence ID" value="GAA0374204.1"/>
    <property type="molecule type" value="Genomic_DNA"/>
</dbReference>
<comment type="caution">
    <text evidence="2">The sequence shown here is derived from an EMBL/GenBank/DDBJ whole genome shotgun (WGS) entry which is preliminary data.</text>
</comment>
<organism evidence="2 3">
    <name type="scientific">Bowmanella denitrificans</name>
    <dbReference type="NCBI Taxonomy" id="366582"/>
    <lineage>
        <taxon>Bacteria</taxon>
        <taxon>Pseudomonadati</taxon>
        <taxon>Pseudomonadota</taxon>
        <taxon>Gammaproteobacteria</taxon>
        <taxon>Alteromonadales</taxon>
        <taxon>Alteromonadaceae</taxon>
        <taxon>Bowmanella</taxon>
    </lineage>
</organism>
<evidence type="ECO:0000313" key="3">
    <source>
        <dbReference type="Proteomes" id="UP001501757"/>
    </source>
</evidence>
<dbReference type="Proteomes" id="UP001501757">
    <property type="component" value="Unassembled WGS sequence"/>
</dbReference>
<name>A0ABN0XVQ5_9ALTE</name>
<accession>A0ABN0XVQ5</accession>
<feature type="chain" id="PRO_5045907904" description="Transmembrane protein" evidence="1">
    <location>
        <begin position="26"/>
        <end position="178"/>
    </location>
</feature>
<protein>
    <recommendedName>
        <fullName evidence="4">Transmembrane protein</fullName>
    </recommendedName>
</protein>
<feature type="signal peptide" evidence="1">
    <location>
        <begin position="1"/>
        <end position="25"/>
    </location>
</feature>
<sequence>MRQGLPTLHKLLLLCALLLPTAAFSQGFSSEQLRAPFLLHIANFTQFVDEDSQLPVNFCFLEDKNYAHAKVFQSSPNQQVKQRPIKLVELAEATQIDGQDCQVLFVGQSMESDELFERLAKVNQQTVSIGESINFIQRGGMMAIVPLQSKMKIFFNQDVYEQTSLKFSSALLKRVNFR</sequence>
<dbReference type="RefSeq" id="WP_343847454.1">
    <property type="nucleotide sequence ID" value="NZ_BAAAEI010000031.1"/>
</dbReference>
<reference evidence="2 3" key="1">
    <citation type="journal article" date="2019" name="Int. J. Syst. Evol. Microbiol.">
        <title>The Global Catalogue of Microorganisms (GCM) 10K type strain sequencing project: providing services to taxonomists for standard genome sequencing and annotation.</title>
        <authorList>
            <consortium name="The Broad Institute Genomics Platform"/>
            <consortium name="The Broad Institute Genome Sequencing Center for Infectious Disease"/>
            <person name="Wu L."/>
            <person name="Ma J."/>
        </authorList>
    </citation>
    <scope>NUCLEOTIDE SEQUENCE [LARGE SCALE GENOMIC DNA]</scope>
    <source>
        <strain evidence="2 3">JCM 13378</strain>
    </source>
</reference>
<evidence type="ECO:0000313" key="2">
    <source>
        <dbReference type="EMBL" id="GAA0374204.1"/>
    </source>
</evidence>
<keyword evidence="3" id="KW-1185">Reference proteome</keyword>
<dbReference type="InterPro" id="IPR025293">
    <property type="entry name" value="YfiR/HmsC-like"/>
</dbReference>
<proteinExistence type="predicted"/>
<keyword evidence="1" id="KW-0732">Signal</keyword>